<dbReference type="PROSITE" id="PS51085">
    <property type="entry name" value="2FE2S_FER_2"/>
    <property type="match status" value="1"/>
</dbReference>
<dbReference type="PROSITE" id="PS51384">
    <property type="entry name" value="FAD_FR"/>
    <property type="match status" value="1"/>
</dbReference>
<dbReference type="GO" id="GO:0016491">
    <property type="term" value="F:oxidoreductase activity"/>
    <property type="evidence" value="ECO:0007669"/>
    <property type="project" value="UniProtKB-KW"/>
</dbReference>
<dbReference type="Pfam" id="PF00970">
    <property type="entry name" value="FAD_binding_6"/>
    <property type="match status" value="1"/>
</dbReference>
<dbReference type="EMBL" id="CP134536">
    <property type="protein sequence ID" value="WNH12597.1"/>
    <property type="molecule type" value="Genomic_DNA"/>
</dbReference>
<dbReference type="PROSITE" id="PS00197">
    <property type="entry name" value="2FE2S_FER_1"/>
    <property type="match status" value="1"/>
</dbReference>
<protein>
    <submittedName>
        <fullName evidence="3">PDR/VanB family oxidoreductase</fullName>
        <ecNumber evidence="3">1.-.-.-</ecNumber>
    </submittedName>
</protein>
<keyword evidence="3" id="KW-0560">Oxidoreductase</keyword>
<dbReference type="InterPro" id="IPR001433">
    <property type="entry name" value="OxRdtase_FAD/NAD-bd"/>
</dbReference>
<dbReference type="Pfam" id="PF00111">
    <property type="entry name" value="Fer2"/>
    <property type="match status" value="1"/>
</dbReference>
<dbReference type="SUPFAM" id="SSF54292">
    <property type="entry name" value="2Fe-2S ferredoxin-like"/>
    <property type="match status" value="1"/>
</dbReference>
<evidence type="ECO:0000259" key="1">
    <source>
        <dbReference type="PROSITE" id="PS51085"/>
    </source>
</evidence>
<sequence>MRYRNTWVNATITNTELIAKNVVKIQLTPENGAKKFTVGSHIDVSFLINGVTEIRSYSLVGQYNPKEPYSIAIKRLPSSRGGSNYMWSLKKGSQIKISQPTNHFELKHNASDYLLIAGGIGITPLLGMAEQLHSKKDINLRMLYLGRNEEEMPFAEHLKTLLGDRLELHYSDESGYYDIGKLNSIANNQTQIYLCGPLLLMNSVRKIWEASPFENAHLHFETFGTTGLFSPQNFTVKIPRFNKEFVVGENQTLLQVLEENNLEIMYDCKKGECGLCQVDILEYKGDIDHRDLFFSEEEKSKNLKMCACVSRVANGHVVIDTAYRSNI</sequence>
<dbReference type="InterPro" id="IPR001041">
    <property type="entry name" value="2Fe-2S_ferredoxin-type"/>
</dbReference>
<dbReference type="RefSeq" id="WP_415862578.1">
    <property type="nucleotide sequence ID" value="NZ_CP134536.1"/>
</dbReference>
<dbReference type="InterPro" id="IPR017927">
    <property type="entry name" value="FAD-bd_FR_type"/>
</dbReference>
<dbReference type="Gene3D" id="3.40.50.80">
    <property type="entry name" value="Nucleotide-binding domain of ferredoxin-NADP reductase (FNR) module"/>
    <property type="match status" value="1"/>
</dbReference>
<dbReference type="InterPro" id="IPR017938">
    <property type="entry name" value="Riboflavin_synthase-like_b-brl"/>
</dbReference>
<dbReference type="CDD" id="cd00207">
    <property type="entry name" value="fer2"/>
    <property type="match status" value="1"/>
</dbReference>
<dbReference type="InterPro" id="IPR036010">
    <property type="entry name" value="2Fe-2S_ferredoxin-like_sf"/>
</dbReference>
<dbReference type="PANTHER" id="PTHR47354:SF2">
    <property type="entry name" value="BLR2392 PROTEIN"/>
    <property type="match status" value="1"/>
</dbReference>
<accession>A0ABY9Y2X4</accession>
<dbReference type="Pfam" id="PF00175">
    <property type="entry name" value="NAD_binding_1"/>
    <property type="match status" value="1"/>
</dbReference>
<dbReference type="InterPro" id="IPR050415">
    <property type="entry name" value="MRET"/>
</dbReference>
<evidence type="ECO:0000313" key="4">
    <source>
        <dbReference type="Proteomes" id="UP001303407"/>
    </source>
</evidence>
<dbReference type="Gene3D" id="3.10.20.30">
    <property type="match status" value="1"/>
</dbReference>
<dbReference type="PANTHER" id="PTHR47354">
    <property type="entry name" value="NADH OXIDOREDUCTASE HCR"/>
    <property type="match status" value="1"/>
</dbReference>
<proteinExistence type="predicted"/>
<dbReference type="EC" id="1.-.-.-" evidence="3"/>
<feature type="domain" description="2Fe-2S ferredoxin-type" evidence="1">
    <location>
        <begin position="232"/>
        <end position="325"/>
    </location>
</feature>
<dbReference type="PRINTS" id="PR00409">
    <property type="entry name" value="PHDIOXRDTASE"/>
</dbReference>
<dbReference type="InterPro" id="IPR039261">
    <property type="entry name" value="FNR_nucleotide-bd"/>
</dbReference>
<dbReference type="SUPFAM" id="SSF52343">
    <property type="entry name" value="Ferredoxin reductase-like, C-terminal NADP-linked domain"/>
    <property type="match status" value="1"/>
</dbReference>
<dbReference type="Proteomes" id="UP001303407">
    <property type="component" value="Chromosome"/>
</dbReference>
<gene>
    <name evidence="3" type="ORF">RHP49_17120</name>
</gene>
<evidence type="ECO:0000313" key="3">
    <source>
        <dbReference type="EMBL" id="WNH12597.1"/>
    </source>
</evidence>
<dbReference type="InterPro" id="IPR012675">
    <property type="entry name" value="Beta-grasp_dom_sf"/>
</dbReference>
<dbReference type="Gene3D" id="2.40.30.10">
    <property type="entry name" value="Translation factors"/>
    <property type="match status" value="1"/>
</dbReference>
<reference evidence="3 4" key="1">
    <citation type="submission" date="2023-09" db="EMBL/GenBank/DDBJ databases">
        <title>Thalassobella suaedae gen. nov., sp. nov., a marine bacterium of the family Flavobacteriaceae isolated from a halophyte Suaeda japonica.</title>
        <authorList>
            <person name="Lee S.Y."/>
            <person name="Hwang C.Y."/>
        </authorList>
    </citation>
    <scope>NUCLEOTIDE SEQUENCE [LARGE SCALE GENOMIC DNA]</scope>
    <source>
        <strain evidence="3 4">HL-DH10</strain>
    </source>
</reference>
<dbReference type="InterPro" id="IPR008333">
    <property type="entry name" value="Cbr1-like_FAD-bd_dom"/>
</dbReference>
<evidence type="ECO:0000259" key="2">
    <source>
        <dbReference type="PROSITE" id="PS51384"/>
    </source>
</evidence>
<dbReference type="CDD" id="cd06185">
    <property type="entry name" value="PDR_like"/>
    <property type="match status" value="1"/>
</dbReference>
<feature type="domain" description="FAD-binding FR-type" evidence="2">
    <location>
        <begin position="5"/>
        <end position="107"/>
    </location>
</feature>
<dbReference type="SUPFAM" id="SSF63380">
    <property type="entry name" value="Riboflavin synthase domain-like"/>
    <property type="match status" value="1"/>
</dbReference>
<organism evidence="3 4">
    <name type="scientific">Thalassobellus suaedae</name>
    <dbReference type="NCBI Taxonomy" id="3074124"/>
    <lineage>
        <taxon>Bacteria</taxon>
        <taxon>Pseudomonadati</taxon>
        <taxon>Bacteroidota</taxon>
        <taxon>Flavobacteriia</taxon>
        <taxon>Flavobacteriales</taxon>
        <taxon>Flavobacteriaceae</taxon>
        <taxon>Thalassobellus</taxon>
    </lineage>
</organism>
<dbReference type="InterPro" id="IPR006058">
    <property type="entry name" value="2Fe2S_fd_BS"/>
</dbReference>
<keyword evidence="4" id="KW-1185">Reference proteome</keyword>
<name>A0ABY9Y2X4_9FLAO</name>